<feature type="region of interest" description="Disordered" evidence="2">
    <location>
        <begin position="527"/>
        <end position="546"/>
    </location>
</feature>
<feature type="region of interest" description="Disordered" evidence="2">
    <location>
        <begin position="1118"/>
        <end position="1154"/>
    </location>
</feature>
<feature type="region of interest" description="Disordered" evidence="2">
    <location>
        <begin position="3040"/>
        <end position="3094"/>
    </location>
</feature>
<feature type="compositionally biased region" description="Basic and acidic residues" evidence="2">
    <location>
        <begin position="1740"/>
        <end position="1757"/>
    </location>
</feature>
<feature type="compositionally biased region" description="Basic and acidic residues" evidence="2">
    <location>
        <begin position="4939"/>
        <end position="4952"/>
    </location>
</feature>
<feature type="region of interest" description="Disordered" evidence="2">
    <location>
        <begin position="851"/>
        <end position="981"/>
    </location>
</feature>
<feature type="compositionally biased region" description="Basic and acidic residues" evidence="2">
    <location>
        <begin position="4773"/>
        <end position="4790"/>
    </location>
</feature>
<feature type="compositionally biased region" description="Basic and acidic residues" evidence="2">
    <location>
        <begin position="5928"/>
        <end position="5940"/>
    </location>
</feature>
<feature type="compositionally biased region" description="Basic and acidic residues" evidence="2">
    <location>
        <begin position="3315"/>
        <end position="3351"/>
    </location>
</feature>
<feature type="compositionally biased region" description="Basic and acidic residues" evidence="2">
    <location>
        <begin position="5860"/>
        <end position="5869"/>
    </location>
</feature>
<feature type="compositionally biased region" description="Basic and acidic residues" evidence="2">
    <location>
        <begin position="6181"/>
        <end position="6191"/>
    </location>
</feature>
<feature type="region of interest" description="Disordered" evidence="2">
    <location>
        <begin position="3222"/>
        <end position="3248"/>
    </location>
</feature>
<feature type="compositionally biased region" description="Basic and acidic residues" evidence="2">
    <location>
        <begin position="6368"/>
        <end position="6389"/>
    </location>
</feature>
<name>A0A1U8Q2J5_NELNU</name>
<feature type="region of interest" description="Disordered" evidence="2">
    <location>
        <begin position="6992"/>
        <end position="7101"/>
    </location>
</feature>
<feature type="compositionally biased region" description="Basic and acidic residues" evidence="2">
    <location>
        <begin position="3686"/>
        <end position="3701"/>
    </location>
</feature>
<reference evidence="4" key="1">
    <citation type="submission" date="2025-08" db="UniProtKB">
        <authorList>
            <consortium name="RefSeq"/>
        </authorList>
    </citation>
    <scope>IDENTIFICATION</scope>
</reference>
<dbReference type="STRING" id="4432.A0A1U8Q2J5"/>
<feature type="coiled-coil region" evidence="1">
    <location>
        <begin position="1668"/>
        <end position="1698"/>
    </location>
</feature>
<feature type="compositionally biased region" description="Basic and acidic residues" evidence="2">
    <location>
        <begin position="5550"/>
        <end position="5560"/>
    </location>
</feature>
<feature type="compositionally biased region" description="Basic and acidic residues" evidence="2">
    <location>
        <begin position="1218"/>
        <end position="1236"/>
    </location>
</feature>
<feature type="compositionally biased region" description="Basic and acidic residues" evidence="2">
    <location>
        <begin position="4684"/>
        <end position="4694"/>
    </location>
</feature>
<feature type="region of interest" description="Disordered" evidence="2">
    <location>
        <begin position="552"/>
        <end position="580"/>
    </location>
</feature>
<feature type="region of interest" description="Disordered" evidence="2">
    <location>
        <begin position="5658"/>
        <end position="5687"/>
    </location>
</feature>
<feature type="compositionally biased region" description="Polar residues" evidence="2">
    <location>
        <begin position="6706"/>
        <end position="6716"/>
    </location>
</feature>
<feature type="region of interest" description="Disordered" evidence="2">
    <location>
        <begin position="4271"/>
        <end position="4297"/>
    </location>
</feature>
<feature type="compositionally biased region" description="Basic and acidic residues" evidence="2">
    <location>
        <begin position="738"/>
        <end position="754"/>
    </location>
</feature>
<feature type="compositionally biased region" description="Polar residues" evidence="2">
    <location>
        <begin position="527"/>
        <end position="545"/>
    </location>
</feature>
<feature type="region of interest" description="Disordered" evidence="2">
    <location>
        <begin position="2616"/>
        <end position="2680"/>
    </location>
</feature>
<feature type="compositionally biased region" description="Basic and acidic residues" evidence="2">
    <location>
        <begin position="4337"/>
        <end position="4349"/>
    </location>
</feature>
<feature type="compositionally biased region" description="Basic and acidic residues" evidence="2">
    <location>
        <begin position="3128"/>
        <end position="3140"/>
    </location>
</feature>
<feature type="compositionally biased region" description="Basic and acidic residues" evidence="2">
    <location>
        <begin position="4850"/>
        <end position="4867"/>
    </location>
</feature>
<feature type="compositionally biased region" description="Basic and acidic residues" evidence="2">
    <location>
        <begin position="4586"/>
        <end position="4595"/>
    </location>
</feature>
<evidence type="ECO:0000313" key="4">
    <source>
        <dbReference type="RefSeq" id="XP_019052250.1"/>
    </source>
</evidence>
<feature type="compositionally biased region" description="Polar residues" evidence="2">
    <location>
        <begin position="1202"/>
        <end position="1212"/>
    </location>
</feature>
<feature type="region of interest" description="Disordered" evidence="2">
    <location>
        <begin position="4939"/>
        <end position="5002"/>
    </location>
</feature>
<feature type="compositionally biased region" description="Basic and acidic residues" evidence="2">
    <location>
        <begin position="16"/>
        <end position="32"/>
    </location>
</feature>
<feature type="compositionally biased region" description="Basic and acidic residues" evidence="2">
    <location>
        <begin position="3050"/>
        <end position="3090"/>
    </location>
</feature>
<feature type="compositionally biased region" description="Basic and acidic residues" evidence="2">
    <location>
        <begin position="3438"/>
        <end position="3453"/>
    </location>
</feature>
<feature type="region of interest" description="Disordered" evidence="2">
    <location>
        <begin position="4437"/>
        <end position="4507"/>
    </location>
</feature>
<feature type="compositionally biased region" description="Low complexity" evidence="2">
    <location>
        <begin position="1"/>
        <end position="13"/>
    </location>
</feature>
<feature type="region of interest" description="Disordered" evidence="2">
    <location>
        <begin position="654"/>
        <end position="707"/>
    </location>
</feature>
<gene>
    <name evidence="4" type="primary">LOC104591472</name>
</gene>
<feature type="compositionally biased region" description="Polar residues" evidence="2">
    <location>
        <begin position="2382"/>
        <end position="2391"/>
    </location>
</feature>
<feature type="compositionally biased region" description="Basic and acidic residues" evidence="2">
    <location>
        <begin position="875"/>
        <end position="913"/>
    </location>
</feature>
<feature type="compositionally biased region" description="Basic and acidic residues" evidence="2">
    <location>
        <begin position="1817"/>
        <end position="1832"/>
    </location>
</feature>
<feature type="compositionally biased region" description="Basic and acidic residues" evidence="2">
    <location>
        <begin position="483"/>
        <end position="497"/>
    </location>
</feature>
<feature type="compositionally biased region" description="Basic and acidic residues" evidence="2">
    <location>
        <begin position="4097"/>
        <end position="4119"/>
    </location>
</feature>
<feature type="compositionally biased region" description="Basic and acidic residues" evidence="2">
    <location>
        <begin position="3847"/>
        <end position="3865"/>
    </location>
</feature>
<feature type="region of interest" description="Disordered" evidence="2">
    <location>
        <begin position="4841"/>
        <end position="4867"/>
    </location>
</feature>
<accession>A0A1U8Q2J5</accession>
<feature type="compositionally biased region" description="Polar residues" evidence="2">
    <location>
        <begin position="5881"/>
        <end position="5890"/>
    </location>
</feature>
<proteinExistence type="predicted"/>
<feature type="compositionally biased region" description="Polar residues" evidence="2">
    <location>
        <begin position="5672"/>
        <end position="5684"/>
    </location>
</feature>
<sequence length="7123" mass="797885">MTTEAELSESSSAMKIEGETKELKSGHLETTVHESSLGKLQKVEGGLVTLSEIVGNSTTMEDSEAAPNDKNELMSPSIEGNFGLPEGESFLVSPSLPKVASKETCRASDIGETDEELIGKEGLENGIQLQKDQSVAEEDKHDIPELEKNLESVDPTGKTGCPEIERRRENVDNSSITHLLIKENAESSHEVPNLDSGKQVCQENVAPQEKHIEAQRKSMKETISEQEEIADRMLAVGLNLQTSGLEVQEPEKSGALHIEEKLEVKDTSDNMEVEMAKQGTSGIGLHKIETECKIIEKRIEVDGSTTKQSTIFVRNETVDYYGQEYEDNSLAKSHRDMNGADQNYKTDDAETIEHAVINGEVPEQPKKVGPDGTEQQVINEEGTFKDLLMEFTREETVTESSTEDKKEPSEEVEVAFVKQVNEGPGTTSGGKNTKEAIMEENNTVKDHSAALVKGGKMSGELGMDSLGKHYEEQIAEEDSTVEDTSKVSTEEAVRESSWEDEMEVKDYGLEPTEQNFEATGCIKETEMMTSKNEGNPNNKPNTSCVTEMETLKKEKNSNHVGSEEPLKEELQNAENPEEKLEGACNLAPSEKILVTDEMNSTSSESPRVNYVKIKETSNIGENVCEEICGAELNKGEGEQNRIKCEIPVGATDTVSGLEDLGTKTTSEEEITYGKAPIDDKVEENDHGPSTLASQEQELKSIKSKDTEDEISTIIEAQGENLETPLNASMEEAKMSEDIREMQSENVGKESPKEELQEDDENYIIELKDETTIERERTTECTKTTENIKPEILKNEEILEANSQDKLDDEEPFVELSTDHQKPGVCANIGKDVLNMEQEKATIKELDESIHEEGKEGDEVDNVSATLEQNPGNIDPIEKLEGASKSVTKDQRHVTVLETKETKIQEDNMTDKDLNTTAPIEDQAFTQSFQEDEKESMNLEDKRPKLETEDHNEKTKNAKETIKNILSNKDEEVSQGEHRTDACESIEKHIKEEEDATKEINSRSHGNEIVEASSNVMDFDLALTKLIIKESDAVTDDSIDAMTLNGKVLNKNLESSPLIEPSKEETGETESSEKQMNIPFLVSEVSEDIIREGFEQPKIVDASEESKKQVIDEEGIAITLSMESTKEEAVEEISQEAKETIGEAHEELATSEGETTKKMIVELSSAVEDHSIVTSKESSQEDEKHGILWTDSEGEVKEKQITENDSITENSSEVPIEEDTAKESFQEEEKEAKKPENVQEIELVSTEHNIEITSHTEEIEMMTTSINEEEILQKQKREYLESKEKLVLCGEKIKVDLEKEENTSKQLNTETIAAVTEGSRLQEAEQGYIQGASDSDSEDKNRITIETKSSSLQSLHVEHVNLEKKANLNVNAGKEILEASEKLETDECEQRIKYEMQVRASDTVPSFEIQVIEITIQTEKIAAKFPLDDKWEERLHESSTSSTKGKEFKSIETSKDIKDEDPIENETQDKNPENSLFSSTMEEMSTRKEELKMLEEVHQMQSEGIKTTSEKEINYGKAPLDEKIEENVQESSALASQEWEFKSIERSGDTKDENPTINEAQSKNVETPFNESTIETKVSEVILEIHSEDIGKESSNEELQEDTGEKDVQVKKMSPNEEFKKTKCTEPTKNIKPEAMKHEEILEAISEDKLYGQNPFVKLPEDLEKPGVCSNTEKDVQDLEQEKETIKKLDEIIEEDGKEGDQVENFMAILEQNPGDVDSGEMLKGASNPVTKDQSYIMIPDTKDTNTQENHMAAKDHNTASVEEQMVTQSFQEDEKRSRNSEDKGAKMDIEDHTEKTENTNEAIRNIPSNEDEEVTQEEDRADASKNTEKPIIDEENTAMELNTISLGDQTVEVSSNVRDCDLASNKLITKESHGTADDSMQTMDEEELNKNPESSVMEFPQEETIEKESSEKHMNVSSLVPEESEEKIIEECEEHKMVDVDPSEETRQQVMDEEGIVITLSMESMDEAAKEISQEVKKETIGEAHQEFATSEGEATKKMVVEESSAVKDHSTLPVKESHQKDEKYGVLQTVSAGEDTEEIIQNDGTVEDSSKVAPGEETAKESFQEDEIEVERHEKAKGFEKVSTKTNTGATSYREKIEMMEPSKNEEEILHKQKKEDLDSNEKIVVSEEHIKEDLEKEENKDKILDIATMTVVTEGAKLQEDEHKMLGVLDSSFKGKNLAAIETNSTSLQSLCVEHMNLENTINLSVHTDKGILETTEKVNTDEDEQKMKMGTFDTVPGFEEQIIETTTHTEITRSRDQLENKMEEKLHGYYTLLSTEKELKSNGTGKDEKDDAPVETKMQDKKKMQSSTLASQEVQMQSEISKTEVTSGKIPLDDKIEENVHESSTLASQEQELNPIERSDDIKDETPKINKAQDENLENPYSGNMTESKMSEDILEMKSEDVRKENLSEEKNHGDVDSGEKLEQASKTVAQNLSHVTIPETKLTKIQEDIIVDKDHDTAPVEDEMVTQSFQGDERESMNLEEKGFTLETDHTKKTDNTDETIQNILSNEDEEVTQGEGRAVASENIEKQNMEDNNSTKEVNITSCGDKKVEVTDTMTNCDLVSTELIIKEPDAAADDDTDTMTLKEFEQPKIVDASQENKKQVIDEEGALITLSIESTGEEAVKETSQEAKPESIEEAHEEHASSEEKVKEIKEGKTAPGGQVNEGFVTTSNGENTKEGVVEGNSNIKDHFAAPVKMICQGDKVEAPSDMHMSEELDTNSAGMQFEKQIAEEEGSMEAGKLNIRVKEELELAQQNIEETGCRVETEEASSQEVEPEEGNLGVVYSLASEENIPEIAEMNSTSMGSLEVKYVEVRDMSNLGKNVMEILGAGQLDEGAGGQNIKKCETVMEATNTQPGFQDKGIETTKETEIHFGKPQLEDKTDENVQEIPTLAPEQQELKPIERSEKRKDETPKINKAQDENLESPFNANMIGPNMSEDILEMQSENTRNKSSNEENTPGDVDSGEKIEQVPESISEDASHVKVPETKQTKIQEDNLIARDHNTAFIEDQIVPQSFQGEEKENMNLEDKGPILETEDMTKIPENANETNKKILSDEDEEVARGEDKVYARENNEKQNMEEEDTAKKLDSISLGDETLEVSNCDLLSTKVIIKDSEAAADYSTDTTTFKDEEKLSKDSKSSILTKPPKEEKREKESNEKNMNVSSWASEESEKKVKEEYEQLKMVDASEEIEEQVIDKEGLTITLSRESNGEEVIEEISQEAQKGNIGKEAHEELASSEETAKESFSEHKMVLHGEVQEVTVTTNNGENTEERTVEGHSTFKGHSIASIKDICEGDKVQASSIIQMTGELNTDGAEKNSKKQNAKKDGTVEETSKEDGMETRNHNVKGELELAQQKIDATGSREETKEATSQPDEGACGQKITKSEKPVGTTNEVSELDDKRNEKTIETEINSSKLPLDDKTNENVQEASMIALQEQEFKPIEGNEETKDETPEINEAQYENLEVPDNANTRVTKMSDDILGMQLEDMGKQSTNEELNPRKFDSVKKLQQASEPTDEDQSCPTVLEMKETTVQEDIVDAKGHNNTASIEDQMATHRFQGDEKESMNLEEKEPTMETEEHTEEKGKANDTIKNILSNEDEEVIQGEDMADASENIEKHITDKESAANELDFISLGVGTVEARDGDFVSTMLLIKESDAAADESTDTVTLKDKEELNKNPESPLTEQSKEETRDKESSEKHKSVSPLMHEFEEKTKEESEQLKIVDASEEFKKQVEDEEDTIITLSEQSTREAEVKEISQESKVEIIGEAYEELANSEETIKERFPEDNMAPNRKVYEGLATTSNDENTEEGTVDGNSTSEDQFVATVKEICQGDKVQTSSFMQISRDLGKDSAEKDSKEKVAKEDDNVEDISTITIEEEAFKERSKQDRMEAVKHSLEVIKNMEAMQQIGATWCKEETEEATSQKVELEEDKLEVTCNLASEENIPETYEMNSSSLGSTQDKNVKVKESFNIEENVGEEIQGAEQLDEGENGQNITKSEKPVGATNTETELDDKNNVKTSETKINSCKFPLDEKTNENVQESPKMVSQEQKFKPIERNEETGDQTPEINKAQDENLETPDSANTREPKMSDDILGMKLEDMEKQSTNEEQNPRESDSGKKVQQASEPMGEDLSCSMVPKTKETTIQEDIVVAKDHDTVSIEDQMATHSFQGDEKEIMSLNEKGPTLETEDHIKKKQNVTETVKNIFSNENEEVIEREDRANASWNIEKHIMDEENTANKLDSISPGDEAVDINSNDVRDCDLVSTKLVVKESDAASEDSTEAMSLKDEEEVDKNPKETVYISSNVNIATQVRDSDLVSTKIVVKSDAAADDSTDTMSLKDEEKVNKNHESSPLTEQSKEETREKESSKKQMSLSSLVPKESEAKNKEEFEQLKIVDASEQTEKQVVDEEGTIISLPEESIGEAAVEEILQESKLEGIGEALEEPASSEETAKESFTEDKLAPDGKVNEGLPAINNVENTKERIVEGNSNIKDQSTAPDKEINQGDKVQASTIMQVSGDLDKDSAEKNFEKQITKEDGTVENTSIISTEEEALKEKSKQGRREEGKHSVEVKENELEPAQQNIEVTGCREETKEATPQEVEPEEEELNVAYKLASQENIPETAEMNPSSSESPEDKYVKAMNISYLDETMGEDIQGAEQLDEGEDGQNITKSETLMGATNTASKLNDKSNEKINETENTSGKSPLDDKINEIVQESSLMASQEQDLKPIEGNNETKDETPEINKAQDDNLETPDNATTRESKMSEDILGMQSEDMGKESTNEEQNPREVDSGNKLQQASKPMDEDQSCATFLETTIQEDIVDAKDHNNTASIEDQMATYSFQGDEEESMSLEEKEPTLEIESHTDKTKNATETIKGILLNEDEEVTQGEDRGDASENIEKYIMDTENTAKQLDSISLGDETFDVRDCNLVSTKLIVKESDAISDDRTDTMSFKDEEELNKNPKSYPLTEQSKEETREKESSEKPMSVSSLMPKESEEKTKEECEELKIVVASQETEKQMLDEEGTIITLSKESSAEDAVQEISQEAKTENIGEAHEEPANSEGKATKKMIVKESSAVKDHSTVTVKESSQEVDKHVVLSTDSSGEKTEKHIIDNEVTNDTSEVPTEEETDKKGFHEYEEEAKKPENVQEFELEATEQNFEATSDTEQTEIIATSMNEEELQKQNREDLERSKKLVMCEEQIEEDLGKEENKNKKIDMATITMVKEGSNLQEAEQGNMYGASDSDSEDKNRTTIETKSTSPENQHVGHVNLEKTTNLSLNIDKEILAAEENLDTDEGEQRIKCETQEGASDMVPLFENQVIEMTAQTENTASKVLSDDTLEEKFHESSVSEMKEKALKSMKTSQGINDEVPIENEAQDMNLETTLFCNTTEDMYTQKEEPKKLEEFIQKKTQDIEKDSSKEGLQEDGGIKLNRPTELDSEECISEFKNDAIQEMERTNECTEPSAYRQPEIQKDEESLVESLEKDKSDGGQPLDEAPEDLEKTDLTANIEKDIIHLEKEDDHVKNVEESFENIPGEGDLEHIIMSRTGNDGDEIKEASDSAKNESNLEEQNFGDDDPCEKIEGAYESLPGDQGNQIFPRNGEDCEVKVHNTVCFKDQVVNQNFQADEKVTMILEETGANLEAEDRTKKTEDAKETMMDGILNDSDKMPEGNDNADASESTEKQTSLGDGVLHEITKENDEKTEAINLKDEEVPINKPEASPITELLEEKITQKQSTEKFADGSLLVSGVYEGTIKEEILEGAEKSNEKLDDASVMTITEETSLEKSESEAERTVEASGVGSQEKISETVEKNETSLQHGEIKSVKLDENSNPVQPVLTIEAMDAEKEDVIVENLVADEVEETNRFSDRVSESNDQGVEVIAEPQSTTETSPQCEIRRVESNENPNPVPWLQSKEANSVKSDENSNPLPPLHHEEAKILENDQKSNLVTPLSTIEGKDDKKEYLLVENMGEDKVKEEISKSSDTVSQSKDQGFETITESEITVDQTPLADESEAKLQDPYAFVLEPEVAMATSIEKIKDKMFKEYETMEEKSSDFPFIMETSKETSFQKKEIRDPEVVLTVGIEGTENQSLIEKMCLQREEPRKLAQAYKKGLEDIMESPNTESEEKVVQKLDKSLKIDIEKQFFETKDAHSLLEREKITVVNEPSECSEHQTPKDEETLESNSQKEESERQKLENTFSEVFEGPETGGVRADTERGILEKDGCNENFEEHSEEERKNQNLDAIDPHEKINTAELEITNENLNLEKLEKISQSVPKIQIDQILANTEKNKNKEDGVHVIDQSTVLVEESQHLEKAEQDQCEEENEVNDIARGEEEVSEMIEDHTPSEKVAEWIPEEKGVLEDQHPSCVTKEVAKEDNQEGKEEVKKVEEDATALEHEDQIKELEGVEDHKEKINEVRLTCENSKEEASKELEDVNASENTRKVIAKEKRAVLDSYLVPLGEKICKEMHDEKEEEHVLKVAIKLDHKDQTYNVEIEDELRKKLDEANESAKCETLNEEVCYEINNAKANEKIEKKIKVEEQALKETSIAFSENETIRSQQEDEKEGKKIQDATKLASGDKNDEERGKKDMTGYSIANEEVKSSHFILVEQRLETTGSINQTGTVAMEDKQEVQVKVGNMPEELSGVVSKISVHERMKKKEDHSESRIEDTSSQKDLTEAENLKSTFSHRESSPSGITEYLHKKDMEVLTSDPSNPSLTKASQEKAPENRGKMARDEEVIRQSVFVKQAEVELSIPRDVKEENINDKAPIEEILKKEGKEKSEDGKIHETICTDQNGETKVQEREDQFVVLSTEQATVGRCIRDDTEELDAASNFVLKLKENSHVKTDLVSEAQIQTNEETESTNIEDAGSRNQNLDLSSDIQHLAKEIPTIDGTLNVPEVIEISQNIEILEEASGGISQERILRKEASVKGTGTKIPTEDRNITSVPQHTIEKTLQEAEVTYQRPGEISGTEPEEKAVEYGTKNGVVDEAGETIEEVKPSDTDKVSLSDLLRRPTKETLQMVAQDTKPPGNDDQLENKEEQTMQVEEEKTDEEEKDDEEEEDEHRKADSSSDAPLLVEASRDVDAKRTHKKSHNILSGVGSKVKHSIAKVKKAITGKSSQPKPALPK</sequence>
<feature type="region of interest" description="Disordered" evidence="2">
    <location>
        <begin position="1586"/>
        <end position="1634"/>
    </location>
</feature>
<feature type="region of interest" description="Disordered" evidence="2">
    <location>
        <begin position="2344"/>
        <end position="2425"/>
    </location>
</feature>
<feature type="compositionally biased region" description="Basic and acidic residues" evidence="2">
    <location>
        <begin position="5043"/>
        <end position="5057"/>
    </location>
</feature>
<feature type="compositionally biased region" description="Basic and acidic residues" evidence="2">
    <location>
        <begin position="6209"/>
        <end position="6242"/>
    </location>
</feature>
<feature type="region of interest" description="Disordered" evidence="2">
    <location>
        <begin position="6704"/>
        <end position="6730"/>
    </location>
</feature>
<feature type="region of interest" description="Disordered" evidence="2">
    <location>
        <begin position="1713"/>
        <end position="1838"/>
    </location>
</feature>
<feature type="region of interest" description="Disordered" evidence="2">
    <location>
        <begin position="3798"/>
        <end position="3819"/>
    </location>
</feature>
<feature type="region of interest" description="Disordered" evidence="2">
    <location>
        <begin position="6648"/>
        <end position="6691"/>
    </location>
</feature>
<feature type="compositionally biased region" description="Basic and acidic residues" evidence="2">
    <location>
        <begin position="3668"/>
        <end position="3677"/>
    </location>
</feature>
<dbReference type="OMA" id="TETIMDE"/>
<feature type="region of interest" description="Disordered" evidence="2">
    <location>
        <begin position="6546"/>
        <end position="6591"/>
    </location>
</feature>
<feature type="compositionally biased region" description="Basic and acidic residues" evidence="2">
    <location>
        <begin position="1904"/>
        <end position="1914"/>
    </location>
</feature>
<feature type="compositionally biased region" description="Basic and acidic residues" evidence="2">
    <location>
        <begin position="2003"/>
        <end position="2025"/>
    </location>
</feature>
<protein>
    <submittedName>
        <fullName evidence="4">Titin isoform X1</fullName>
    </submittedName>
</protein>
<feature type="compositionally biased region" description="Polar residues" evidence="2">
    <location>
        <begin position="1472"/>
        <end position="1482"/>
    </location>
</feature>
<feature type="region of interest" description="Disordered" evidence="2">
    <location>
        <begin position="6354"/>
        <end position="6389"/>
    </location>
</feature>
<feature type="region of interest" description="Disordered" evidence="2">
    <location>
        <begin position="4325"/>
        <end position="4410"/>
    </location>
</feature>
<dbReference type="KEGG" id="nnu:104591472"/>
<feature type="compositionally biased region" description="Basic and acidic residues" evidence="2">
    <location>
        <begin position="5802"/>
        <end position="5825"/>
    </location>
</feature>
<feature type="region of interest" description="Disordered" evidence="2">
    <location>
        <begin position="4657"/>
        <end position="4805"/>
    </location>
</feature>
<feature type="compositionally biased region" description="Basic and acidic residues" evidence="2">
    <location>
        <begin position="6717"/>
        <end position="6730"/>
    </location>
</feature>
<feature type="region of interest" description="Disordered" evidence="2">
    <location>
        <begin position="1869"/>
        <end position="1925"/>
    </location>
</feature>
<feature type="compositionally biased region" description="Basic and acidic residues" evidence="2">
    <location>
        <begin position="3020"/>
        <end position="3032"/>
    </location>
</feature>
<feature type="compositionally biased region" description="Basic and acidic residues" evidence="2">
    <location>
        <begin position="3708"/>
        <end position="3721"/>
    </location>
</feature>
<feature type="compositionally biased region" description="Basic and acidic residues" evidence="2">
    <location>
        <begin position="934"/>
        <end position="981"/>
    </location>
</feature>
<feature type="compositionally biased region" description="Basic and acidic residues" evidence="2">
    <location>
        <begin position="5468"/>
        <end position="5486"/>
    </location>
</feature>
<feature type="compositionally biased region" description="Basic and acidic residues" evidence="2">
    <location>
        <begin position="4992"/>
        <end position="5002"/>
    </location>
</feature>
<feature type="region of interest" description="Disordered" evidence="2">
    <location>
        <begin position="1526"/>
        <end position="1571"/>
    </location>
</feature>
<feature type="compositionally biased region" description="Basic and acidic residues" evidence="2">
    <location>
        <begin position="3558"/>
        <end position="3589"/>
    </location>
</feature>
<feature type="compositionally biased region" description="Basic and acidic residues" evidence="2">
    <location>
        <begin position="2392"/>
        <end position="2425"/>
    </location>
</feature>
<feature type="region of interest" description="Disordered" evidence="2">
    <location>
        <begin position="2892"/>
        <end position="2999"/>
    </location>
</feature>
<feature type="compositionally biased region" description="Basic and acidic residues" evidence="2">
    <location>
        <begin position="6165"/>
        <end position="6174"/>
    </location>
</feature>
<feature type="compositionally biased region" description="Basic and acidic residues" evidence="2">
    <location>
        <begin position="4550"/>
        <end position="4574"/>
    </location>
</feature>
<feature type="region of interest" description="Disordered" evidence="2">
    <location>
        <begin position="1051"/>
        <end position="1078"/>
    </location>
</feature>
<feature type="region of interest" description="Disordered" evidence="2">
    <location>
        <begin position="3115"/>
        <end position="3176"/>
    </location>
</feature>
<feature type="compositionally biased region" description="Basic and acidic residues" evidence="2">
    <location>
        <begin position="1134"/>
        <end position="1154"/>
    </location>
</feature>
<feature type="region of interest" description="Disordered" evidence="2">
    <location>
        <begin position="3489"/>
        <end position="3525"/>
    </location>
</feature>
<feature type="region of interest" description="Disordered" evidence="2">
    <location>
        <begin position="3975"/>
        <end position="4139"/>
    </location>
</feature>
<feature type="compositionally biased region" description="Polar residues" evidence="2">
    <location>
        <begin position="862"/>
        <end position="871"/>
    </location>
</feature>
<feature type="coiled-coil region" evidence="1">
    <location>
        <begin position="6492"/>
        <end position="6545"/>
    </location>
</feature>
<feature type="compositionally biased region" description="Basic and acidic residues" evidence="2">
    <location>
        <begin position="5405"/>
        <end position="5421"/>
    </location>
</feature>
<feature type="region of interest" description="Disordered" evidence="2">
    <location>
        <begin position="5528"/>
        <end position="5598"/>
    </location>
</feature>
<feature type="compositionally biased region" description="Basic and acidic residues" evidence="2">
    <location>
        <begin position="1602"/>
        <end position="1634"/>
    </location>
</feature>
<feature type="compositionally biased region" description="Polar residues" evidence="2">
    <location>
        <begin position="4037"/>
        <end position="4049"/>
    </location>
</feature>
<dbReference type="RefSeq" id="XP_019052250.1">
    <property type="nucleotide sequence ID" value="XM_019196705.1"/>
</dbReference>
<feature type="compositionally biased region" description="Basic and acidic residues" evidence="2">
    <location>
        <begin position="2358"/>
        <end position="2377"/>
    </location>
</feature>
<feature type="compositionally biased region" description="Basic and acidic residues" evidence="2">
    <location>
        <begin position="3147"/>
        <end position="3159"/>
    </location>
</feature>
<feature type="compositionally biased region" description="Polar residues" evidence="2">
    <location>
        <begin position="1758"/>
        <end position="1770"/>
    </location>
</feature>
<dbReference type="InParanoid" id="A0A1U8Q2J5"/>
<feature type="compositionally biased region" description="Basic and acidic residues" evidence="2">
    <location>
        <begin position="2899"/>
        <end position="2922"/>
    </location>
</feature>
<feature type="region of interest" description="Disordered" evidence="2">
    <location>
        <begin position="1170"/>
        <end position="1255"/>
    </location>
</feature>
<feature type="region of interest" description="Disordered" evidence="2">
    <location>
        <begin position="3654"/>
        <end position="3721"/>
    </location>
</feature>
<feature type="region of interest" description="Disordered" evidence="2">
    <location>
        <begin position="3309"/>
        <end position="3475"/>
    </location>
</feature>
<feature type="compositionally biased region" description="Basic and acidic residues" evidence="2">
    <location>
        <begin position="1538"/>
        <end position="1553"/>
    </location>
</feature>
<feature type="compositionally biased region" description="Basic and acidic residues" evidence="2">
    <location>
        <begin position="5102"/>
        <end position="5112"/>
    </location>
</feature>
<feature type="compositionally biased region" description="Basic and acidic residues" evidence="2">
    <location>
        <begin position="4050"/>
        <end position="4060"/>
    </location>
</feature>
<feature type="region of interest" description="Disordered" evidence="2">
    <location>
        <begin position="5777"/>
        <end position="5825"/>
    </location>
</feature>
<feature type="region of interest" description="Disordered" evidence="2">
    <location>
        <begin position="5971"/>
        <end position="6005"/>
    </location>
</feature>
<feature type="compositionally biased region" description="Basic and acidic residues" evidence="2">
    <location>
        <begin position="3228"/>
        <end position="3248"/>
    </location>
</feature>
<feature type="compositionally biased region" description="Basic and acidic residues" evidence="2">
    <location>
        <begin position="5442"/>
        <end position="5457"/>
    </location>
</feature>
<feature type="region of interest" description="Disordered" evidence="2">
    <location>
        <begin position="5227"/>
        <end position="5262"/>
    </location>
</feature>
<feature type="region of interest" description="Disordered" evidence="2">
    <location>
        <begin position="3013"/>
        <end position="3032"/>
    </location>
</feature>
<feature type="compositionally biased region" description="Basic and acidic residues" evidence="2">
    <location>
        <begin position="6992"/>
        <end position="7012"/>
    </location>
</feature>
<feature type="region of interest" description="Disordered" evidence="2">
    <location>
        <begin position="2280"/>
        <end position="2330"/>
    </location>
</feature>
<feature type="region of interest" description="Disordered" evidence="2">
    <location>
        <begin position="5405"/>
        <end position="5503"/>
    </location>
</feature>
<organism evidence="3 4">
    <name type="scientific">Nelumbo nucifera</name>
    <name type="common">Sacred lotus</name>
    <dbReference type="NCBI Taxonomy" id="4432"/>
    <lineage>
        <taxon>Eukaryota</taxon>
        <taxon>Viridiplantae</taxon>
        <taxon>Streptophyta</taxon>
        <taxon>Embryophyta</taxon>
        <taxon>Tracheophyta</taxon>
        <taxon>Spermatophyta</taxon>
        <taxon>Magnoliopsida</taxon>
        <taxon>Proteales</taxon>
        <taxon>Nelumbonaceae</taxon>
        <taxon>Nelumbo</taxon>
    </lineage>
</organism>
<feature type="region of interest" description="Disordered" evidence="2">
    <location>
        <begin position="55"/>
        <end position="84"/>
    </location>
</feature>
<keyword evidence="3" id="KW-1185">Reference proteome</keyword>
<feature type="compositionally biased region" description="Basic and acidic residues" evidence="2">
    <location>
        <begin position="2624"/>
        <end position="2659"/>
    </location>
</feature>
<feature type="region of interest" description="Disordered" evidence="2">
    <location>
        <begin position="738"/>
        <end position="760"/>
    </location>
</feature>
<feature type="region of interest" description="Disordered" evidence="2">
    <location>
        <begin position="5860"/>
        <end position="5941"/>
    </location>
</feature>
<feature type="region of interest" description="Disordered" evidence="2">
    <location>
        <begin position="5026"/>
        <end position="5131"/>
    </location>
</feature>
<feature type="compositionally biased region" description="Polar residues" evidence="2">
    <location>
        <begin position="2345"/>
        <end position="2355"/>
    </location>
</feature>
<evidence type="ECO:0000313" key="3">
    <source>
        <dbReference type="Proteomes" id="UP000189703"/>
    </source>
</evidence>
<feature type="region of interest" description="Disordered" evidence="2">
    <location>
        <begin position="6155"/>
        <end position="6242"/>
    </location>
</feature>
<feature type="region of interest" description="Disordered" evidence="2">
    <location>
        <begin position="3847"/>
        <end position="3866"/>
    </location>
</feature>
<feature type="compositionally biased region" description="Basic and acidic residues" evidence="2">
    <location>
        <begin position="4969"/>
        <end position="4981"/>
    </location>
</feature>
<dbReference type="Proteomes" id="UP000189703">
    <property type="component" value="Unplaced"/>
</dbReference>
<dbReference type="OrthoDB" id="771720at2759"/>
<feature type="compositionally biased region" description="Basic and acidic residues" evidence="2">
    <location>
        <begin position="3399"/>
        <end position="3409"/>
    </location>
</feature>
<feature type="compositionally biased region" description="Basic and acidic residues" evidence="2">
    <location>
        <begin position="1443"/>
        <end position="1459"/>
    </location>
</feature>
<evidence type="ECO:0000256" key="1">
    <source>
        <dbReference type="SAM" id="Coils"/>
    </source>
</evidence>
<feature type="compositionally biased region" description="Basic and acidic residues" evidence="2">
    <location>
        <begin position="6555"/>
        <end position="6586"/>
    </location>
</feature>
<evidence type="ECO:0000256" key="2">
    <source>
        <dbReference type="SAM" id="MobiDB-lite"/>
    </source>
</evidence>
<feature type="compositionally biased region" description="Basic and acidic residues" evidence="2">
    <location>
        <begin position="6648"/>
        <end position="6687"/>
    </location>
</feature>
<feature type="compositionally biased region" description="Polar residues" evidence="2">
    <location>
        <begin position="4712"/>
        <end position="4722"/>
    </location>
</feature>
<feature type="compositionally biased region" description="Basic and acidic residues" evidence="2">
    <location>
        <begin position="4356"/>
        <end position="4368"/>
    </location>
</feature>
<feature type="compositionally biased region" description="Basic and acidic residues" evidence="2">
    <location>
        <begin position="1772"/>
        <end position="1798"/>
    </location>
</feature>
<feature type="compositionally biased region" description="Basic and acidic residues" evidence="2">
    <location>
        <begin position="3498"/>
        <end position="3507"/>
    </location>
</feature>
<feature type="compositionally biased region" description="Polar residues" evidence="2">
    <location>
        <begin position="1799"/>
        <end position="1808"/>
    </location>
</feature>
<feature type="compositionally biased region" description="Basic and acidic residues" evidence="2">
    <location>
        <begin position="4723"/>
        <end position="4746"/>
    </location>
</feature>
<feature type="compositionally biased region" description="Polar residues" evidence="2">
    <location>
        <begin position="1554"/>
        <end position="1571"/>
    </location>
</feature>
<feature type="compositionally biased region" description="Basic and acidic residues" evidence="2">
    <location>
        <begin position="4449"/>
        <end position="4466"/>
    </location>
</feature>
<feature type="compositionally biased region" description="Polar residues" evidence="2">
    <location>
        <begin position="4486"/>
        <end position="4496"/>
    </location>
</feature>
<feature type="region of interest" description="Disordered" evidence="2">
    <location>
        <begin position="1432"/>
        <end position="1487"/>
    </location>
</feature>
<feature type="compositionally biased region" description="Basic and acidic residues" evidence="2">
    <location>
        <begin position="2980"/>
        <end position="2999"/>
    </location>
</feature>
<dbReference type="GeneID" id="104591472"/>
<feature type="compositionally biased region" description="Basic and acidic residues" evidence="2">
    <location>
        <begin position="2280"/>
        <end position="2306"/>
    </location>
</feature>
<feature type="compositionally biased region" description="Acidic residues" evidence="2">
    <location>
        <begin position="7044"/>
        <end position="7058"/>
    </location>
</feature>
<feature type="compositionally biased region" description="Basic and acidic residues" evidence="2">
    <location>
        <begin position="696"/>
        <end position="705"/>
    </location>
</feature>
<feature type="region of interest" description="Disordered" evidence="2">
    <location>
        <begin position="1"/>
        <end position="38"/>
    </location>
</feature>
<feature type="compositionally biased region" description="Basic and acidic residues" evidence="2">
    <location>
        <begin position="4379"/>
        <end position="4393"/>
    </location>
</feature>
<feature type="region of interest" description="Disordered" evidence="2">
    <location>
        <begin position="4549"/>
        <end position="4604"/>
    </location>
</feature>
<feature type="region of interest" description="Disordered" evidence="2">
    <location>
        <begin position="3557"/>
        <end position="3590"/>
    </location>
</feature>
<feature type="compositionally biased region" description="Basic and acidic residues" evidence="2">
    <location>
        <begin position="676"/>
        <end position="686"/>
    </location>
</feature>
<keyword evidence="1" id="KW-0175">Coiled coil</keyword>
<feature type="compositionally biased region" description="Polar residues" evidence="2">
    <location>
        <begin position="4666"/>
        <end position="4683"/>
    </location>
</feature>
<feature type="region of interest" description="Disordered" evidence="2">
    <location>
        <begin position="475"/>
        <end position="516"/>
    </location>
</feature>
<feature type="compositionally biased region" description="Polar residues" evidence="2">
    <location>
        <begin position="2308"/>
        <end position="2329"/>
    </location>
</feature>
<feature type="compositionally biased region" description="Basic and acidic residues" evidence="2">
    <location>
        <begin position="5780"/>
        <end position="5792"/>
    </location>
</feature>
<feature type="compositionally biased region" description="Polar residues" evidence="2">
    <location>
        <begin position="5978"/>
        <end position="6002"/>
    </location>
</feature>
<feature type="region of interest" description="Disordered" evidence="2">
    <location>
        <begin position="2003"/>
        <end position="2069"/>
    </location>
</feature>